<dbReference type="EMBL" id="JAPTGB010000024">
    <property type="protein sequence ID" value="MCZ0861442.1"/>
    <property type="molecule type" value="Genomic_DNA"/>
</dbReference>
<gene>
    <name evidence="1" type="ORF">O0S10_09465</name>
</gene>
<dbReference type="Proteomes" id="UP001141422">
    <property type="component" value="Unassembled WGS sequence"/>
</dbReference>
<sequence>MKTVLTLLVDCAGAFEGGRTAAANMPVKKFIAELPADLPVRILRYSDTAMWHLGPEPVPAGEVEWTDLPSGGYLSSLAHAVNLAGQSFTTAPDIRNVVLLISGGALSDPEEIVQTVLAKRFDASVIRAAVPLTTDADAAVLRMFAGDNLFDSSVLLDPRPFLASFGESVAASPVPHAVPVPITLSCTIDLGGGDSFSLSVSGTDILAVKEEMQSCLAEFGTEDDPVRKKIAEYVRRVF</sequence>
<keyword evidence="2" id="KW-1185">Reference proteome</keyword>
<reference evidence="1" key="1">
    <citation type="submission" date="2022-12" db="EMBL/GenBank/DDBJ databases">
        <title>Isolation and characterisation of novel Methanocorpusculum spp. from native Australian herbivores indicates the genus is ancestrally host-associated.</title>
        <authorList>
            <person name="Volmer J.G."/>
            <person name="Soo R.M."/>
            <person name="Evans P.N."/>
            <person name="Hoedt E.C."/>
            <person name="Astorga Alsina A.L."/>
            <person name="Woodcroft B.J."/>
            <person name="Tyson G.W."/>
            <person name="Hugenholtz P."/>
            <person name="Morrison M."/>
        </authorList>
    </citation>
    <scope>NUCLEOTIDE SEQUENCE</scope>
    <source>
        <strain evidence="1">MG</strain>
    </source>
</reference>
<name>A0ABT4II67_9EURY</name>
<evidence type="ECO:0000313" key="1">
    <source>
        <dbReference type="EMBL" id="MCZ0861442.1"/>
    </source>
</evidence>
<accession>A0ABT4II67</accession>
<protein>
    <submittedName>
        <fullName evidence="1">VWA domain-containing protein</fullName>
    </submittedName>
</protein>
<proteinExistence type="predicted"/>
<organism evidence="1 2">
    <name type="scientific">Methanocorpusculum petauri</name>
    <dbReference type="NCBI Taxonomy" id="3002863"/>
    <lineage>
        <taxon>Archaea</taxon>
        <taxon>Methanobacteriati</taxon>
        <taxon>Methanobacteriota</taxon>
        <taxon>Stenosarchaea group</taxon>
        <taxon>Methanomicrobia</taxon>
        <taxon>Methanomicrobiales</taxon>
        <taxon>Methanocorpusculaceae</taxon>
        <taxon>Methanocorpusculum</taxon>
    </lineage>
</organism>
<dbReference type="InterPro" id="IPR036465">
    <property type="entry name" value="vWFA_dom_sf"/>
</dbReference>
<dbReference type="Gene3D" id="3.40.50.410">
    <property type="entry name" value="von Willebrand factor, type A domain"/>
    <property type="match status" value="1"/>
</dbReference>
<evidence type="ECO:0000313" key="2">
    <source>
        <dbReference type="Proteomes" id="UP001141422"/>
    </source>
</evidence>
<dbReference type="RefSeq" id="WP_268925631.1">
    <property type="nucleotide sequence ID" value="NZ_JAPTGB010000024.1"/>
</dbReference>
<dbReference type="SUPFAM" id="SSF53300">
    <property type="entry name" value="vWA-like"/>
    <property type="match status" value="1"/>
</dbReference>
<comment type="caution">
    <text evidence="1">The sequence shown here is derived from an EMBL/GenBank/DDBJ whole genome shotgun (WGS) entry which is preliminary data.</text>
</comment>